<keyword evidence="1" id="KW-0812">Transmembrane</keyword>
<sequence>MTTRFLIGFLSCIAGLIGSEYFLLNELFSGKRPPVLAVAAGALLGSVLFLGYCYRKFRKSGITLA</sequence>
<dbReference type="RefSeq" id="WP_345252970.1">
    <property type="nucleotide sequence ID" value="NZ_BAABGY010000001.1"/>
</dbReference>
<keyword evidence="1" id="KW-1133">Transmembrane helix</keyword>
<accession>A0ABP8G8U9</accession>
<reference evidence="3" key="1">
    <citation type="journal article" date="2019" name="Int. J. Syst. Evol. Microbiol.">
        <title>The Global Catalogue of Microorganisms (GCM) 10K type strain sequencing project: providing services to taxonomists for standard genome sequencing and annotation.</title>
        <authorList>
            <consortium name="The Broad Institute Genomics Platform"/>
            <consortium name="The Broad Institute Genome Sequencing Center for Infectious Disease"/>
            <person name="Wu L."/>
            <person name="Ma J."/>
        </authorList>
    </citation>
    <scope>NUCLEOTIDE SEQUENCE [LARGE SCALE GENOMIC DNA]</scope>
    <source>
        <strain evidence="3">JCM 17919</strain>
    </source>
</reference>
<proteinExistence type="predicted"/>
<evidence type="ECO:0000313" key="3">
    <source>
        <dbReference type="Proteomes" id="UP001501725"/>
    </source>
</evidence>
<keyword evidence="1" id="KW-0472">Membrane</keyword>
<organism evidence="2 3">
    <name type="scientific">Flaviaesturariibacter amylovorans</name>
    <dbReference type="NCBI Taxonomy" id="1084520"/>
    <lineage>
        <taxon>Bacteria</taxon>
        <taxon>Pseudomonadati</taxon>
        <taxon>Bacteroidota</taxon>
        <taxon>Chitinophagia</taxon>
        <taxon>Chitinophagales</taxon>
        <taxon>Chitinophagaceae</taxon>
        <taxon>Flaviaestuariibacter</taxon>
    </lineage>
</organism>
<keyword evidence="3" id="KW-1185">Reference proteome</keyword>
<dbReference type="EMBL" id="BAABGY010000001">
    <property type="protein sequence ID" value="GAA4319344.1"/>
    <property type="molecule type" value="Genomic_DNA"/>
</dbReference>
<dbReference type="Proteomes" id="UP001501725">
    <property type="component" value="Unassembled WGS sequence"/>
</dbReference>
<evidence type="ECO:0000256" key="1">
    <source>
        <dbReference type="SAM" id="Phobius"/>
    </source>
</evidence>
<evidence type="ECO:0000313" key="2">
    <source>
        <dbReference type="EMBL" id="GAA4319344.1"/>
    </source>
</evidence>
<protein>
    <submittedName>
        <fullName evidence="2">Uncharacterized protein</fullName>
    </submittedName>
</protein>
<comment type="caution">
    <text evidence="2">The sequence shown here is derived from an EMBL/GenBank/DDBJ whole genome shotgun (WGS) entry which is preliminary data.</text>
</comment>
<gene>
    <name evidence="2" type="ORF">GCM10023184_04040</name>
</gene>
<name>A0ABP8G8U9_9BACT</name>
<feature type="transmembrane region" description="Helical" evidence="1">
    <location>
        <begin position="34"/>
        <end position="54"/>
    </location>
</feature>